<evidence type="ECO:0000256" key="4">
    <source>
        <dbReference type="ARBA" id="ARBA00019474"/>
    </source>
</evidence>
<dbReference type="GO" id="GO:0050220">
    <property type="term" value="F:prostaglandin-E synthase activity"/>
    <property type="evidence" value="ECO:0007669"/>
    <property type="project" value="UniProtKB-EC"/>
</dbReference>
<evidence type="ECO:0000313" key="21">
    <source>
        <dbReference type="Proteomes" id="UP000030680"/>
    </source>
</evidence>
<evidence type="ECO:0000256" key="12">
    <source>
        <dbReference type="ARBA" id="ARBA00023136"/>
    </source>
</evidence>
<dbReference type="SFLD" id="SFLDS00019">
    <property type="entry name" value="Glutathione_Transferase_(cytos"/>
    <property type="match status" value="1"/>
</dbReference>
<dbReference type="GO" id="GO:0012505">
    <property type="term" value="C:endomembrane system"/>
    <property type="evidence" value="ECO:0007669"/>
    <property type="project" value="UniProtKB-SubCell"/>
</dbReference>
<evidence type="ECO:0000256" key="9">
    <source>
        <dbReference type="ARBA" id="ARBA00022832"/>
    </source>
</evidence>
<dbReference type="KEGG" id="gsl:Gasu_64330"/>
<accession>M2XR61</accession>
<evidence type="ECO:0000256" key="18">
    <source>
        <dbReference type="ARBA" id="ARBA00037847"/>
    </source>
</evidence>
<sequence length="336" mass="39485">MRLFMISYWNRKFSWHTVESLWKRVRDTKLSQKKYLFPSATRWLFGGAALWATSTILLTEARTEQRKTLQVETAEQVHWNDVSKQTRDTSLKDPCSPFSVELILYQYSPCPYCNKVRAVCDYYQIPFRCVEVNPLTKKELNFSTYKKVPVAIINGQQVNGSTDIVLTIQNSLQNTKNGRAISPLTLEQRKWLDWIDDYFIHLLPPNIYRTPKEAVRSFDYIVHHSKFSYWQQETTRWFGGLAMYMVAKRLKSKYNIQDERRSLYEAINLWCKEGIGDKTFCGGEQPALTDLVMFGVVRSLEYYDVFQDIQANTDMNSWYQKMQRLVGESSMIPLAE</sequence>
<dbReference type="InterPro" id="IPR034335">
    <property type="entry name" value="PGES2_C"/>
</dbReference>
<dbReference type="InterPro" id="IPR034334">
    <property type="entry name" value="PGES2"/>
</dbReference>
<dbReference type="RefSeq" id="XP_005702429.1">
    <property type="nucleotide sequence ID" value="XM_005702372.1"/>
</dbReference>
<dbReference type="InterPro" id="IPR036249">
    <property type="entry name" value="Thioredoxin-like_sf"/>
</dbReference>
<dbReference type="PROSITE" id="PS51354">
    <property type="entry name" value="GLUTAREDOXIN_2"/>
    <property type="match status" value="1"/>
</dbReference>
<keyword evidence="5" id="KW-0644">Prostaglandin metabolism</keyword>
<evidence type="ECO:0000256" key="13">
    <source>
        <dbReference type="ARBA" id="ARBA00023160"/>
    </source>
</evidence>
<dbReference type="STRING" id="130081.M2XR61"/>
<evidence type="ECO:0000256" key="5">
    <source>
        <dbReference type="ARBA" id="ARBA00022501"/>
    </source>
</evidence>
<dbReference type="UniPathway" id="UPA00662"/>
<dbReference type="SFLD" id="SFLDG01203">
    <property type="entry name" value="Prostaglandin_E_synthase_like1"/>
    <property type="match status" value="1"/>
</dbReference>
<keyword evidence="7" id="KW-0643">Prostaglandin biosynthesis</keyword>
<keyword evidence="13" id="KW-0275">Fatty acid biosynthesis</keyword>
<evidence type="ECO:0000256" key="16">
    <source>
        <dbReference type="ARBA" id="ARBA00023931"/>
    </source>
</evidence>
<keyword evidence="21" id="KW-1185">Reference proteome</keyword>
<comment type="catalytic activity">
    <reaction evidence="15">
        <text>prostaglandin H2 = (12S)-hydroxy-(5Z,8E,10E)-heptadecatrienoate + malonaldehyde</text>
        <dbReference type="Rhea" id="RHEA:48644"/>
        <dbReference type="ChEBI" id="CHEBI:57405"/>
        <dbReference type="ChEBI" id="CHEBI:90694"/>
        <dbReference type="ChEBI" id="CHEBI:566274"/>
    </reaction>
    <physiologicalReaction direction="left-to-right" evidence="15">
        <dbReference type="Rhea" id="RHEA:48645"/>
    </physiologicalReaction>
</comment>
<feature type="domain" description="GST N-terminal" evidence="19">
    <location>
        <begin position="104"/>
        <end position="168"/>
    </location>
</feature>
<dbReference type="SUPFAM" id="SSF52833">
    <property type="entry name" value="Thioredoxin-like"/>
    <property type="match status" value="1"/>
</dbReference>
<evidence type="ECO:0000256" key="10">
    <source>
        <dbReference type="ARBA" id="ARBA00022989"/>
    </source>
</evidence>
<gene>
    <name evidence="20" type="ORF">Gasu_64330</name>
</gene>
<dbReference type="GeneID" id="17084901"/>
<dbReference type="CDD" id="cd03197">
    <property type="entry name" value="GST_C_mPGES2"/>
    <property type="match status" value="1"/>
</dbReference>
<dbReference type="InterPro" id="IPR036282">
    <property type="entry name" value="Glutathione-S-Trfase_C_sf"/>
</dbReference>
<comment type="similarity">
    <text evidence="2">Belongs to the GST superfamily.</text>
</comment>
<dbReference type="SFLD" id="SFLDG01182">
    <property type="entry name" value="Prostaglandin_E_synthase_like"/>
    <property type="match status" value="1"/>
</dbReference>
<evidence type="ECO:0000256" key="14">
    <source>
        <dbReference type="ARBA" id="ARBA00023235"/>
    </source>
</evidence>
<dbReference type="eggNOG" id="KOG3029">
    <property type="taxonomic scope" value="Eukaryota"/>
</dbReference>
<reference evidence="21" key="1">
    <citation type="journal article" date="2013" name="Science">
        <title>Gene transfer from bacteria and archaea facilitated evolution of an extremophilic eukaryote.</title>
        <authorList>
            <person name="Schonknecht G."/>
            <person name="Chen W.H."/>
            <person name="Ternes C.M."/>
            <person name="Barbier G.G."/>
            <person name="Shrestha R.P."/>
            <person name="Stanke M."/>
            <person name="Brautigam A."/>
            <person name="Baker B.J."/>
            <person name="Banfield J.F."/>
            <person name="Garavito R.M."/>
            <person name="Carr K."/>
            <person name="Wilkerson C."/>
            <person name="Rensing S.A."/>
            <person name="Gagneul D."/>
            <person name="Dickenson N.E."/>
            <person name="Oesterhelt C."/>
            <person name="Lercher M.J."/>
            <person name="Weber A.P."/>
        </authorList>
    </citation>
    <scope>NUCLEOTIDE SEQUENCE [LARGE SCALE GENOMIC DNA]</scope>
    <source>
        <strain evidence="21">074W</strain>
    </source>
</reference>
<dbReference type="PANTHER" id="PTHR12782">
    <property type="entry name" value="MICROSOMAL PROSTAGLANDIN E SYNTHASE-2"/>
    <property type="match status" value="1"/>
</dbReference>
<protein>
    <recommendedName>
        <fullName evidence="4">Prostaglandin E synthase 2</fullName>
        <ecNumber evidence="3">5.3.99.3</ecNumber>
    </recommendedName>
    <alternativeName>
        <fullName evidence="17">Microsomal prostaglandin E synthase 2</fullName>
    </alternativeName>
</protein>
<keyword evidence="9" id="KW-0276">Fatty acid metabolism</keyword>
<keyword evidence="14 20" id="KW-0413">Isomerase</keyword>
<dbReference type="OrthoDB" id="423541at2759"/>
<name>M2XR61_GALSU</name>
<dbReference type="InterPro" id="IPR004045">
    <property type="entry name" value="Glutathione_S-Trfase_N"/>
</dbReference>
<evidence type="ECO:0000256" key="1">
    <source>
        <dbReference type="ARBA" id="ARBA00004702"/>
    </source>
</evidence>
<comment type="pathway">
    <text evidence="1">Lipid metabolism; prostaglandin biosynthesis.</text>
</comment>
<dbReference type="Gramene" id="EME25909">
    <property type="protein sequence ID" value="EME25909"/>
    <property type="gene ID" value="Gasu_64330"/>
</dbReference>
<dbReference type="Gene3D" id="3.40.30.10">
    <property type="entry name" value="Glutaredoxin"/>
    <property type="match status" value="1"/>
</dbReference>
<dbReference type="PANTHER" id="PTHR12782:SF5">
    <property type="entry name" value="PROSTAGLANDIN E SYNTHASE 2"/>
    <property type="match status" value="1"/>
</dbReference>
<evidence type="ECO:0000256" key="15">
    <source>
        <dbReference type="ARBA" id="ARBA00023930"/>
    </source>
</evidence>
<evidence type="ECO:0000256" key="3">
    <source>
        <dbReference type="ARBA" id="ARBA00012203"/>
    </source>
</evidence>
<dbReference type="EC" id="5.3.99.3" evidence="3"/>
<evidence type="ECO:0000259" key="19">
    <source>
        <dbReference type="Pfam" id="PF13417"/>
    </source>
</evidence>
<dbReference type="EMBL" id="KB454725">
    <property type="protein sequence ID" value="EME25909.1"/>
    <property type="molecule type" value="Genomic_DNA"/>
</dbReference>
<dbReference type="OMA" id="DYCLTEG"/>
<dbReference type="GO" id="GO:0001516">
    <property type="term" value="P:prostaglandin biosynthetic process"/>
    <property type="evidence" value="ECO:0007669"/>
    <property type="project" value="UniProtKB-UniPathway"/>
</dbReference>
<dbReference type="AlphaFoldDB" id="M2XR61"/>
<proteinExistence type="inferred from homology"/>
<dbReference type="InterPro" id="IPR040079">
    <property type="entry name" value="Glutathione_S-Trfase"/>
</dbReference>
<evidence type="ECO:0000313" key="20">
    <source>
        <dbReference type="EMBL" id="EME25909.1"/>
    </source>
</evidence>
<evidence type="ECO:0000256" key="8">
    <source>
        <dbReference type="ARBA" id="ARBA00022692"/>
    </source>
</evidence>
<dbReference type="Proteomes" id="UP000030680">
    <property type="component" value="Unassembled WGS sequence"/>
</dbReference>
<comment type="subcellular location">
    <subcellularLocation>
        <location evidence="18">Endomembrane system</location>
        <topology evidence="18">Single-pass membrane protein</topology>
    </subcellularLocation>
</comment>
<organism evidence="20 21">
    <name type="scientific">Galdieria sulphuraria</name>
    <name type="common">Red alga</name>
    <dbReference type="NCBI Taxonomy" id="130081"/>
    <lineage>
        <taxon>Eukaryota</taxon>
        <taxon>Rhodophyta</taxon>
        <taxon>Bangiophyceae</taxon>
        <taxon>Galdieriales</taxon>
        <taxon>Galdieriaceae</taxon>
        <taxon>Galdieria</taxon>
    </lineage>
</organism>
<dbReference type="SUPFAM" id="SSF47616">
    <property type="entry name" value="GST C-terminal domain-like"/>
    <property type="match status" value="1"/>
</dbReference>
<dbReference type="GO" id="GO:0036134">
    <property type="term" value="F:12-hydroxyheptadecatrienoic acid synthase activity"/>
    <property type="evidence" value="ECO:0007669"/>
    <property type="project" value="RHEA"/>
</dbReference>
<keyword evidence="12" id="KW-0472">Membrane</keyword>
<dbReference type="Gene3D" id="1.20.1050.10">
    <property type="match status" value="1"/>
</dbReference>
<keyword evidence="8" id="KW-0812">Transmembrane</keyword>
<evidence type="ECO:0000256" key="2">
    <source>
        <dbReference type="ARBA" id="ARBA00007409"/>
    </source>
</evidence>
<evidence type="ECO:0000256" key="11">
    <source>
        <dbReference type="ARBA" id="ARBA00023098"/>
    </source>
</evidence>
<keyword evidence="10" id="KW-1133">Transmembrane helix</keyword>
<dbReference type="GO" id="GO:0005739">
    <property type="term" value="C:mitochondrion"/>
    <property type="evidence" value="ECO:0007669"/>
    <property type="project" value="TreeGrafter"/>
</dbReference>
<keyword evidence="11" id="KW-0443">Lipid metabolism</keyword>
<evidence type="ECO:0000256" key="6">
    <source>
        <dbReference type="ARBA" id="ARBA00022516"/>
    </source>
</evidence>
<evidence type="ECO:0000256" key="7">
    <source>
        <dbReference type="ARBA" id="ARBA00022585"/>
    </source>
</evidence>
<keyword evidence="6" id="KW-0444">Lipid biosynthesis</keyword>
<comment type="catalytic activity">
    <reaction evidence="16">
        <text>prostaglandin H2 = prostaglandin E2</text>
        <dbReference type="Rhea" id="RHEA:12893"/>
        <dbReference type="ChEBI" id="CHEBI:57405"/>
        <dbReference type="ChEBI" id="CHEBI:606564"/>
        <dbReference type="EC" id="5.3.99.3"/>
    </reaction>
    <physiologicalReaction direction="left-to-right" evidence="16">
        <dbReference type="Rhea" id="RHEA:12894"/>
    </physiologicalReaction>
</comment>
<evidence type="ECO:0000256" key="17">
    <source>
        <dbReference type="ARBA" id="ARBA00031041"/>
    </source>
</evidence>
<dbReference type="Pfam" id="PF13417">
    <property type="entry name" value="GST_N_3"/>
    <property type="match status" value="1"/>
</dbReference>